<sequence length="866" mass="94505">ALELADEAKAFSKWAFDSVKDVNQKVDPDDLFDLLEAIAKTASEDEEIVGAGFDLMSKYPNWHKFLTEPGRRTAVTIADMLTDMPGLAKNLSRDLVKGENLKNLGKLVSVADSAIERATTKMFPTILEQTGEVGFGLKAAAKVHKYVQKKFFGPANKFFSDVYLAKSPGYAVRNGVVDFFTTIIDEGVAGVFGARYIDETFDWAGIERGLEKGWLGPGSLFRGGPVEDYIPGVSKEIGALTALDKARGAEVAKKWYQKDFKFWANKLEGHTSRSIAGKVYPREMRRALKGNVSKMLVKEVGIEPKLAKQIDDAVIENRGVAGAFAQIRENTSNGFRRLLNSNSLTARTQKYLDDWHLRGKFDDIIRTSGSAAEAEKRWISEFEAFERKAKEVSKQTVLPSIGSIGSDEDALKMGQMADSVMDGSVSKGVSDAYYSFHNANKAVNRSVSNAISNGLRNVNIALDRVLGQAGKSDIVVKEILDAKMLKVADGLGGGTMKATDFISDAGPLGERYGVLDRAINDKWTPALQNIDAAEDAKALEKIWKDMGLEKINGSMGGLTKAEVHHKGIEALFTERQRLGELWRDENYKMAQEVIEHLSTGAVSAGAKGLADTEVLMSRATKQLERAREFDKHLPYEYVRSAVARAKRKIAKGGANIASGNKDLAVAYAKEFGLQMYDKEGRFIDKWLTNVLNKQLNRSFVDINDITGVTDVDLRSALKAQSIGESMQILKAPEGARELLGKFITDPATLSVAEDAKLKRLLEMLEESNPELYKKFGQSQAISQMGKAEAGDIGADVLNLSEDATKAAAKAEASAAKAAKVAEDAADEVIEFLQTQGDDLAEMVVEKGAKHVTPLPEWGGMEAPTVG</sequence>
<proteinExistence type="predicted"/>
<comment type="caution">
    <text evidence="1">The sequence shown here is derived from an EMBL/GenBank/DDBJ whole genome shotgun (WGS) entry which is preliminary data.</text>
</comment>
<name>A0A0F9GET4_9ZZZZ</name>
<accession>A0A0F9GET4</accession>
<dbReference type="EMBL" id="LAZR01018212">
    <property type="protein sequence ID" value="KKL97248.1"/>
    <property type="molecule type" value="Genomic_DNA"/>
</dbReference>
<protein>
    <submittedName>
        <fullName evidence="1">Uncharacterized protein</fullName>
    </submittedName>
</protein>
<evidence type="ECO:0000313" key="1">
    <source>
        <dbReference type="EMBL" id="KKL97248.1"/>
    </source>
</evidence>
<reference evidence="1" key="1">
    <citation type="journal article" date="2015" name="Nature">
        <title>Complex archaea that bridge the gap between prokaryotes and eukaryotes.</title>
        <authorList>
            <person name="Spang A."/>
            <person name="Saw J.H."/>
            <person name="Jorgensen S.L."/>
            <person name="Zaremba-Niedzwiedzka K."/>
            <person name="Martijn J."/>
            <person name="Lind A.E."/>
            <person name="van Eijk R."/>
            <person name="Schleper C."/>
            <person name="Guy L."/>
            <person name="Ettema T.J."/>
        </authorList>
    </citation>
    <scope>NUCLEOTIDE SEQUENCE</scope>
</reference>
<feature type="non-terminal residue" evidence="1">
    <location>
        <position position="866"/>
    </location>
</feature>
<gene>
    <name evidence="1" type="ORF">LCGC14_1836380</name>
</gene>
<organism evidence="1">
    <name type="scientific">marine sediment metagenome</name>
    <dbReference type="NCBI Taxonomy" id="412755"/>
    <lineage>
        <taxon>unclassified sequences</taxon>
        <taxon>metagenomes</taxon>
        <taxon>ecological metagenomes</taxon>
    </lineage>
</organism>
<dbReference type="AlphaFoldDB" id="A0A0F9GET4"/>
<feature type="non-terminal residue" evidence="1">
    <location>
        <position position="1"/>
    </location>
</feature>